<name>A0A0K0DGS6_ANGCA</name>
<keyword evidence="2" id="KW-1185">Reference proteome</keyword>
<dbReference type="Proteomes" id="UP000035642">
    <property type="component" value="Unassembled WGS sequence"/>
</dbReference>
<dbReference type="AlphaFoldDB" id="A0A0K0DGS6"/>
<sequence length="218" mass="24207">MDGNHTLFEEVIADELPSPSTSTFIADDVFPTPDGLLAETDASNVTGIAVNPTVTTHKIFERFIATMDLLLTENAWIVYAVSGVITVAIIVIVCLIILWIVKNKKCCSCCIPKLEKNSNLRARQNSASNLDPYRRPPLPPIGRKYDGYDPYINVFNRSDALDGLKKPESVDERTLAINIRSIRGVPHVHLQPDEYRNLPPLKTQYERESGSGDPCGIK</sequence>
<evidence type="ECO:0000313" key="2">
    <source>
        <dbReference type="Proteomes" id="UP000035642"/>
    </source>
</evidence>
<evidence type="ECO:0000313" key="3">
    <source>
        <dbReference type="WBParaSite" id="ACAC_0001031801-mRNA-1"/>
    </source>
</evidence>
<keyword evidence="1" id="KW-0812">Transmembrane</keyword>
<protein>
    <submittedName>
        <fullName evidence="3">Protein ORF59</fullName>
    </submittedName>
</protein>
<dbReference type="WBParaSite" id="ACAC_0001031801-mRNA-1">
    <property type="protein sequence ID" value="ACAC_0001031801-mRNA-1"/>
    <property type="gene ID" value="ACAC_0001031801"/>
</dbReference>
<proteinExistence type="predicted"/>
<reference evidence="3" key="2">
    <citation type="submission" date="2017-02" db="UniProtKB">
        <authorList>
            <consortium name="WormBaseParasite"/>
        </authorList>
    </citation>
    <scope>IDENTIFICATION</scope>
</reference>
<feature type="transmembrane region" description="Helical" evidence="1">
    <location>
        <begin position="76"/>
        <end position="101"/>
    </location>
</feature>
<accession>A0A0K0DGS6</accession>
<reference evidence="2" key="1">
    <citation type="submission" date="2012-09" db="EMBL/GenBank/DDBJ databases">
        <authorList>
            <person name="Martin A.A."/>
        </authorList>
    </citation>
    <scope>NUCLEOTIDE SEQUENCE</scope>
</reference>
<organism evidence="2 3">
    <name type="scientific">Angiostrongylus cantonensis</name>
    <name type="common">Rat lungworm</name>
    <dbReference type="NCBI Taxonomy" id="6313"/>
    <lineage>
        <taxon>Eukaryota</taxon>
        <taxon>Metazoa</taxon>
        <taxon>Ecdysozoa</taxon>
        <taxon>Nematoda</taxon>
        <taxon>Chromadorea</taxon>
        <taxon>Rhabditida</taxon>
        <taxon>Rhabditina</taxon>
        <taxon>Rhabditomorpha</taxon>
        <taxon>Strongyloidea</taxon>
        <taxon>Metastrongylidae</taxon>
        <taxon>Angiostrongylus</taxon>
    </lineage>
</organism>
<evidence type="ECO:0000256" key="1">
    <source>
        <dbReference type="SAM" id="Phobius"/>
    </source>
</evidence>
<keyword evidence="1" id="KW-0472">Membrane</keyword>
<keyword evidence="1" id="KW-1133">Transmembrane helix</keyword>